<dbReference type="OMA" id="NQKMPEL"/>
<dbReference type="EMBL" id="CAJNNV010007203">
    <property type="protein sequence ID" value="CAE8594610.1"/>
    <property type="molecule type" value="Genomic_DNA"/>
</dbReference>
<organism evidence="1 2">
    <name type="scientific">Polarella glacialis</name>
    <name type="common">Dinoflagellate</name>
    <dbReference type="NCBI Taxonomy" id="89957"/>
    <lineage>
        <taxon>Eukaryota</taxon>
        <taxon>Sar</taxon>
        <taxon>Alveolata</taxon>
        <taxon>Dinophyceae</taxon>
        <taxon>Suessiales</taxon>
        <taxon>Suessiaceae</taxon>
        <taxon>Polarella</taxon>
    </lineage>
</organism>
<proteinExistence type="predicted"/>
<feature type="non-terminal residue" evidence="1">
    <location>
        <position position="1"/>
    </location>
</feature>
<gene>
    <name evidence="1" type="ORF">PGLA1383_LOCUS13140</name>
</gene>
<dbReference type="Proteomes" id="UP000654075">
    <property type="component" value="Unassembled WGS sequence"/>
</dbReference>
<dbReference type="OrthoDB" id="409316at2759"/>
<keyword evidence="2" id="KW-1185">Reference proteome</keyword>
<evidence type="ECO:0000313" key="2">
    <source>
        <dbReference type="Proteomes" id="UP000654075"/>
    </source>
</evidence>
<evidence type="ECO:0000313" key="1">
    <source>
        <dbReference type="EMBL" id="CAE8594610.1"/>
    </source>
</evidence>
<reference evidence="1" key="1">
    <citation type="submission" date="2021-02" db="EMBL/GenBank/DDBJ databases">
        <authorList>
            <person name="Dougan E. K."/>
            <person name="Rhodes N."/>
            <person name="Thang M."/>
            <person name="Chan C."/>
        </authorList>
    </citation>
    <scope>NUCLEOTIDE SEQUENCE</scope>
</reference>
<dbReference type="AlphaFoldDB" id="A0A813E0T3"/>
<name>A0A813E0T3_POLGL</name>
<accession>A0A813E0T3</accession>
<comment type="caution">
    <text evidence="1">The sequence shown here is derived from an EMBL/GenBank/DDBJ whole genome shotgun (WGS) entry which is preliminary data.</text>
</comment>
<protein>
    <submittedName>
        <fullName evidence="1">Uncharacterized protein</fullName>
    </submittedName>
</protein>
<sequence>VARHSEFHRTINQKMPELWSDFSDRGLPNARAGHCEKSVSFHGDMQGSRHIAPQSTKPGQVVFVGFIEFDMDGRTYTGGEMDRMMAQAAACRYPCSRPATFDEYAEKCILGLPAKNQSGRDVVFVGPGATGCEIFHSNTLGAQKCVVPPGEVFDGTWGTASLYGRKSVLCVYPVERVRRQQSLTQFGLTRETLGNSGRLKRAGSLASLSDKTQWTSGDFGGSTNQAQRNIRMDQFFN</sequence>